<feature type="transmembrane region" description="Helical" evidence="6">
    <location>
        <begin position="307"/>
        <end position="325"/>
    </location>
</feature>
<evidence type="ECO:0000256" key="3">
    <source>
        <dbReference type="ARBA" id="ARBA00022692"/>
    </source>
</evidence>
<proteinExistence type="predicted"/>
<feature type="transmembrane region" description="Helical" evidence="6">
    <location>
        <begin position="273"/>
        <end position="295"/>
    </location>
</feature>
<dbReference type="Pfam" id="PF03772">
    <property type="entry name" value="Competence"/>
    <property type="match status" value="1"/>
</dbReference>
<dbReference type="PANTHER" id="PTHR30619:SF1">
    <property type="entry name" value="RECOMBINATION PROTEIN 2"/>
    <property type="match status" value="1"/>
</dbReference>
<evidence type="ECO:0000256" key="6">
    <source>
        <dbReference type="SAM" id="Phobius"/>
    </source>
</evidence>
<evidence type="ECO:0000256" key="5">
    <source>
        <dbReference type="ARBA" id="ARBA00023136"/>
    </source>
</evidence>
<keyword evidence="5 6" id="KW-0472">Membrane</keyword>
<sequence length="334" mass="36816">MLKLLIVGFVVWLSVFTFRVIQIGGIDPTYRDPKTTVLEHFRNSLAEIISQSLPAPQSAILSGIVLGVQETIPFSLRQQLVATSTIHIVVVSGQNLTILAGFLLNLAGYLGRKKVLFLSLFVIVFYSLLTGLQVPVIRAAIMVTLATLAQILGKERTGWWVLSMTGGAMLLYNPNWLLNISFQLSFLATFGVVIVAPIVIKKLKWVPMILREDLGVTISAQALVMPILAYNFGQISLTAIVVNSLILWTVPFTMVSGFLTVFVGFVNNISGQIMGVVPTVLLTYFIDIVEFFAKIPGGSIKIGETGIIMWVGYYLILFAIIWMFGKSWKLKVQS</sequence>
<dbReference type="Proteomes" id="UP000034854">
    <property type="component" value="Unassembled WGS sequence"/>
</dbReference>
<accession>A0A0G0XHF8</accession>
<comment type="subcellular location">
    <subcellularLocation>
        <location evidence="1">Cell membrane</location>
        <topology evidence="1">Multi-pass membrane protein</topology>
    </subcellularLocation>
</comment>
<feature type="domain" description="ComEC/Rec2-related protein" evidence="7">
    <location>
        <begin position="64"/>
        <end position="324"/>
    </location>
</feature>
<name>A0A0G0XHF8_9BACT</name>
<evidence type="ECO:0000313" key="9">
    <source>
        <dbReference type="Proteomes" id="UP000034854"/>
    </source>
</evidence>
<keyword evidence="3 6" id="KW-0812">Transmembrane</keyword>
<feature type="transmembrane region" description="Helical" evidence="6">
    <location>
        <begin position="80"/>
        <end position="104"/>
    </location>
</feature>
<evidence type="ECO:0000256" key="4">
    <source>
        <dbReference type="ARBA" id="ARBA00022989"/>
    </source>
</evidence>
<gene>
    <name evidence="8" type="ORF">UU34_C0007G0005</name>
</gene>
<dbReference type="AlphaFoldDB" id="A0A0G0XHF8"/>
<protein>
    <submittedName>
        <fullName evidence="8">Internalization-related competence protein ComEC/Rec2 protein</fullName>
    </submittedName>
</protein>
<feature type="transmembrane region" description="Helical" evidence="6">
    <location>
        <begin position="116"/>
        <end position="145"/>
    </location>
</feature>
<evidence type="ECO:0000256" key="1">
    <source>
        <dbReference type="ARBA" id="ARBA00004651"/>
    </source>
</evidence>
<comment type="caution">
    <text evidence="8">The sequence shown here is derived from an EMBL/GenBank/DDBJ whole genome shotgun (WGS) entry which is preliminary data.</text>
</comment>
<feature type="transmembrane region" description="Helical" evidence="6">
    <location>
        <begin position="245"/>
        <end position="266"/>
    </location>
</feature>
<organism evidence="8 9">
    <name type="scientific">Candidatus Curtissbacteria bacterium GW2011_GWA1_41_11</name>
    <dbReference type="NCBI Taxonomy" id="1618409"/>
    <lineage>
        <taxon>Bacteria</taxon>
        <taxon>Candidatus Curtissiibacteriota</taxon>
    </lineage>
</organism>
<dbReference type="GO" id="GO:0005886">
    <property type="term" value="C:plasma membrane"/>
    <property type="evidence" value="ECO:0007669"/>
    <property type="project" value="UniProtKB-SubCell"/>
</dbReference>
<feature type="transmembrane region" description="Helical" evidence="6">
    <location>
        <begin position="157"/>
        <end position="174"/>
    </location>
</feature>
<evidence type="ECO:0000256" key="2">
    <source>
        <dbReference type="ARBA" id="ARBA00022475"/>
    </source>
</evidence>
<dbReference type="InterPro" id="IPR052159">
    <property type="entry name" value="Competence_DNA_uptake"/>
</dbReference>
<evidence type="ECO:0000313" key="8">
    <source>
        <dbReference type="EMBL" id="KKR87102.1"/>
    </source>
</evidence>
<feature type="transmembrane region" description="Helical" evidence="6">
    <location>
        <begin position="180"/>
        <end position="200"/>
    </location>
</feature>
<dbReference type="NCBIfam" id="TIGR00360">
    <property type="entry name" value="ComEC_N-term"/>
    <property type="match status" value="1"/>
</dbReference>
<dbReference type="EMBL" id="LCAG01000007">
    <property type="protein sequence ID" value="KKR87102.1"/>
    <property type="molecule type" value="Genomic_DNA"/>
</dbReference>
<evidence type="ECO:0000259" key="7">
    <source>
        <dbReference type="Pfam" id="PF03772"/>
    </source>
</evidence>
<keyword evidence="4 6" id="KW-1133">Transmembrane helix</keyword>
<dbReference type="InterPro" id="IPR004477">
    <property type="entry name" value="ComEC_N"/>
</dbReference>
<reference evidence="8 9" key="1">
    <citation type="journal article" date="2015" name="Nature">
        <title>rRNA introns, odd ribosomes, and small enigmatic genomes across a large radiation of phyla.</title>
        <authorList>
            <person name="Brown C.T."/>
            <person name="Hug L.A."/>
            <person name="Thomas B.C."/>
            <person name="Sharon I."/>
            <person name="Castelle C.J."/>
            <person name="Singh A."/>
            <person name="Wilkins M.J."/>
            <person name="Williams K.H."/>
            <person name="Banfield J.F."/>
        </authorList>
    </citation>
    <scope>NUCLEOTIDE SEQUENCE [LARGE SCALE GENOMIC DNA]</scope>
</reference>
<feature type="transmembrane region" description="Helical" evidence="6">
    <location>
        <begin position="212"/>
        <end position="233"/>
    </location>
</feature>
<keyword evidence="2" id="KW-1003">Cell membrane</keyword>
<dbReference type="PANTHER" id="PTHR30619">
    <property type="entry name" value="DNA INTERNALIZATION/COMPETENCE PROTEIN COMEC/REC2"/>
    <property type="match status" value="1"/>
</dbReference>